<evidence type="ECO:0008006" key="3">
    <source>
        <dbReference type="Google" id="ProtNLM"/>
    </source>
</evidence>
<proteinExistence type="predicted"/>
<organism evidence="1 2">
    <name type="scientific">candidate division WOR-3 bacterium</name>
    <dbReference type="NCBI Taxonomy" id="2052148"/>
    <lineage>
        <taxon>Bacteria</taxon>
        <taxon>Bacteria division WOR-3</taxon>
    </lineage>
</organism>
<dbReference type="InterPro" id="IPR024227">
    <property type="entry name" value="DUF3795"/>
</dbReference>
<dbReference type="Pfam" id="PF12675">
    <property type="entry name" value="DUF3795"/>
    <property type="match status" value="1"/>
</dbReference>
<dbReference type="Proteomes" id="UP000264062">
    <property type="component" value="Unassembled WGS sequence"/>
</dbReference>
<comment type="caution">
    <text evidence="1">The sequence shown here is derived from an EMBL/GenBank/DDBJ whole genome shotgun (WGS) entry which is preliminary data.</text>
</comment>
<name>A0A350H8L9_UNCW3</name>
<reference evidence="1 2" key="1">
    <citation type="journal article" date="2018" name="Nat. Biotechnol.">
        <title>A standardized bacterial taxonomy based on genome phylogeny substantially revises the tree of life.</title>
        <authorList>
            <person name="Parks D.H."/>
            <person name="Chuvochina M."/>
            <person name="Waite D.W."/>
            <person name="Rinke C."/>
            <person name="Skarshewski A."/>
            <person name="Chaumeil P.A."/>
            <person name="Hugenholtz P."/>
        </authorList>
    </citation>
    <scope>NUCLEOTIDE SEQUENCE [LARGE SCALE GENOMIC DNA]</scope>
    <source>
        <strain evidence="1">UBA9956</strain>
    </source>
</reference>
<evidence type="ECO:0000313" key="2">
    <source>
        <dbReference type="Proteomes" id="UP000264062"/>
    </source>
</evidence>
<evidence type="ECO:0000313" key="1">
    <source>
        <dbReference type="EMBL" id="HAV91885.1"/>
    </source>
</evidence>
<dbReference type="AlphaFoldDB" id="A0A350H8L9"/>
<accession>A0A350H8L9</accession>
<gene>
    <name evidence="1" type="ORF">DCW38_01720</name>
</gene>
<sequence>MKRIIAVCGLICTECPAYLAYKNNDKNMRKKTAKEWSKMFNSEIKPESINCGGCISKSLVLFAHCKECEMRLCAISKKAKNCGKCTEYPCKKIVDFMVIVPSCKTVLEEERKKK</sequence>
<protein>
    <recommendedName>
        <fullName evidence="3">DUF3795 domain-containing protein</fullName>
    </recommendedName>
</protein>
<dbReference type="EMBL" id="DMZY01000054">
    <property type="protein sequence ID" value="HAV91885.1"/>
    <property type="molecule type" value="Genomic_DNA"/>
</dbReference>